<accession>A0A699Z7Q8</accession>
<dbReference type="Gene3D" id="3.40.50.300">
    <property type="entry name" value="P-loop containing nucleotide triphosphate hydrolases"/>
    <property type="match status" value="1"/>
</dbReference>
<dbReference type="Proteomes" id="UP000485058">
    <property type="component" value="Unassembled WGS sequence"/>
</dbReference>
<organism evidence="1 2">
    <name type="scientific">Haematococcus lacustris</name>
    <name type="common">Green alga</name>
    <name type="synonym">Haematococcus pluvialis</name>
    <dbReference type="NCBI Taxonomy" id="44745"/>
    <lineage>
        <taxon>Eukaryota</taxon>
        <taxon>Viridiplantae</taxon>
        <taxon>Chlorophyta</taxon>
        <taxon>core chlorophytes</taxon>
        <taxon>Chlorophyceae</taxon>
        <taxon>CS clade</taxon>
        <taxon>Chlamydomonadales</taxon>
        <taxon>Haematococcaceae</taxon>
        <taxon>Haematococcus</taxon>
    </lineage>
</organism>
<comment type="caution">
    <text evidence="1">The sequence shown here is derived from an EMBL/GenBank/DDBJ whole genome shotgun (WGS) entry which is preliminary data.</text>
</comment>
<keyword evidence="1" id="KW-0808">Transferase</keyword>
<dbReference type="Pfam" id="PF17784">
    <property type="entry name" value="Sulfotransfer_4"/>
    <property type="match status" value="1"/>
</dbReference>
<evidence type="ECO:0000313" key="2">
    <source>
        <dbReference type="Proteomes" id="UP000485058"/>
    </source>
</evidence>
<dbReference type="InterPro" id="IPR027417">
    <property type="entry name" value="P-loop_NTPase"/>
</dbReference>
<reference evidence="1 2" key="1">
    <citation type="submission" date="2020-02" db="EMBL/GenBank/DDBJ databases">
        <title>Draft genome sequence of Haematococcus lacustris strain NIES-144.</title>
        <authorList>
            <person name="Morimoto D."/>
            <person name="Nakagawa S."/>
            <person name="Yoshida T."/>
            <person name="Sawayama S."/>
        </authorList>
    </citation>
    <scope>NUCLEOTIDE SEQUENCE [LARGE SCALE GENOMIC DNA]</scope>
    <source>
        <strain evidence="1 2">NIES-144</strain>
    </source>
</reference>
<gene>
    <name evidence="1" type="ORF">HaLaN_14950</name>
</gene>
<dbReference type="GO" id="GO:0016740">
    <property type="term" value="F:transferase activity"/>
    <property type="evidence" value="ECO:0007669"/>
    <property type="project" value="UniProtKB-KW"/>
</dbReference>
<sequence length="56" mass="6562">MAIVTELGKPGLYHSLWLHTLLHTFLILYKELLVEFPEAKVLLTVRDFDSWYTSVL</sequence>
<proteinExistence type="predicted"/>
<dbReference type="InterPro" id="IPR040632">
    <property type="entry name" value="Sulfotransfer_4"/>
</dbReference>
<name>A0A699Z7Q8_HAELA</name>
<feature type="non-terminal residue" evidence="1">
    <location>
        <position position="1"/>
    </location>
</feature>
<dbReference type="EMBL" id="BLLF01001261">
    <property type="protein sequence ID" value="GFH18191.1"/>
    <property type="molecule type" value="Genomic_DNA"/>
</dbReference>
<protein>
    <submittedName>
        <fullName evidence="1">Sulfotransferase domain</fullName>
    </submittedName>
</protein>
<evidence type="ECO:0000313" key="1">
    <source>
        <dbReference type="EMBL" id="GFH18191.1"/>
    </source>
</evidence>
<keyword evidence="2" id="KW-1185">Reference proteome</keyword>
<dbReference type="AlphaFoldDB" id="A0A699Z7Q8"/>